<accession>A0ABW0FNI2</accession>
<name>A0ABW0FNI2_9CAUL</name>
<dbReference type="RefSeq" id="WP_374039565.1">
    <property type="nucleotide sequence ID" value="NZ_CP169083.1"/>
</dbReference>
<reference evidence="2" key="1">
    <citation type="journal article" date="2019" name="Int. J. Syst. Evol. Microbiol.">
        <title>The Global Catalogue of Microorganisms (GCM) 10K type strain sequencing project: providing services to taxonomists for standard genome sequencing and annotation.</title>
        <authorList>
            <consortium name="The Broad Institute Genomics Platform"/>
            <consortium name="The Broad Institute Genome Sequencing Center for Infectious Disease"/>
            <person name="Wu L."/>
            <person name="Ma J."/>
        </authorList>
    </citation>
    <scope>NUCLEOTIDE SEQUENCE [LARGE SCALE GENOMIC DNA]</scope>
    <source>
        <strain evidence="2">JCM 12125</strain>
    </source>
</reference>
<comment type="caution">
    <text evidence="1">The sequence shown here is derived from an EMBL/GenBank/DDBJ whole genome shotgun (WGS) entry which is preliminary data.</text>
</comment>
<dbReference type="Proteomes" id="UP001596152">
    <property type="component" value="Unassembled WGS sequence"/>
</dbReference>
<organism evidence="1 2">
    <name type="scientific">Brevundimonas staleyi</name>
    <dbReference type="NCBI Taxonomy" id="74326"/>
    <lineage>
        <taxon>Bacteria</taxon>
        <taxon>Pseudomonadati</taxon>
        <taxon>Pseudomonadota</taxon>
        <taxon>Alphaproteobacteria</taxon>
        <taxon>Caulobacterales</taxon>
        <taxon>Caulobacteraceae</taxon>
        <taxon>Brevundimonas</taxon>
    </lineage>
</organism>
<gene>
    <name evidence="1" type="ORF">ACFPIE_03210</name>
</gene>
<proteinExistence type="predicted"/>
<dbReference type="EMBL" id="JBHSLF010000006">
    <property type="protein sequence ID" value="MFC5342907.1"/>
    <property type="molecule type" value="Genomic_DNA"/>
</dbReference>
<evidence type="ECO:0000313" key="1">
    <source>
        <dbReference type="EMBL" id="MFC5342907.1"/>
    </source>
</evidence>
<keyword evidence="2" id="KW-1185">Reference proteome</keyword>
<sequence>MSRHRLSSRSDLPRPVVVSCGWDAPLQTFFLQVEAAEPGPDEDPILLWMGADWREQPDPGQILEAAARWAEFPPGLAAILAREGDADRRDERPPLLAALSAMRRGS</sequence>
<evidence type="ECO:0000313" key="2">
    <source>
        <dbReference type="Proteomes" id="UP001596152"/>
    </source>
</evidence>
<protein>
    <submittedName>
        <fullName evidence="1">Uncharacterized protein</fullName>
    </submittedName>
</protein>